<dbReference type="GO" id="GO:0003700">
    <property type="term" value="F:DNA-binding transcription factor activity"/>
    <property type="evidence" value="ECO:0007669"/>
    <property type="project" value="InterPro"/>
</dbReference>
<gene>
    <name evidence="5" type="primary">oruR</name>
    <name evidence="5" type="ORF">MACH26_23520</name>
</gene>
<dbReference type="PROSITE" id="PS01124">
    <property type="entry name" value="HTH_ARAC_FAMILY_2"/>
    <property type="match status" value="1"/>
</dbReference>
<evidence type="ECO:0000256" key="1">
    <source>
        <dbReference type="ARBA" id="ARBA00023015"/>
    </source>
</evidence>
<keyword evidence="6" id="KW-1185">Reference proteome</keyword>
<evidence type="ECO:0000313" key="6">
    <source>
        <dbReference type="Proteomes" id="UP001333710"/>
    </source>
</evidence>
<proteinExistence type="predicted"/>
<dbReference type="Pfam" id="PF12625">
    <property type="entry name" value="Arabinose_bd"/>
    <property type="match status" value="1"/>
</dbReference>
<keyword evidence="3" id="KW-0804">Transcription</keyword>
<keyword evidence="1" id="KW-0805">Transcription regulation</keyword>
<dbReference type="SUPFAM" id="SSF46689">
    <property type="entry name" value="Homeodomain-like"/>
    <property type="match status" value="1"/>
</dbReference>
<accession>A0AA48HI56</accession>
<keyword evidence="2" id="KW-0238">DNA-binding</keyword>
<sequence>MHVPAHYITHIGALLQDMAVEPKVWLDSCKASHALLCDDSLWIPKEQYEQLMQQAVAIAPQPDIGLQLGNRLGIGSHGLLGYGLLNCEDLAQAARLLDRYLVTRTPFIRTAIHEQPNSFDIEIGSNFMDPAVHRSFCEVVLVTLANLFTMVSGQSNMNNIIKAVHFDVAQPEYHKNISRYLPVPHVFEQDSCVIRLEKAWLHNHFSQADAIALKQLTQQFEQQLSQIRGTQQRDYTSMVISVLEQDSQHIPSIATVANLLSVTPRTLHRRLQDEGTQFRSLLVATKKAQAEKYLVESNMPVEQVAWALGYEDVANFRRAFKTWSNMTPIEFRNKYRNRHRSQE</sequence>
<dbReference type="PANTHER" id="PTHR47894">
    <property type="entry name" value="HTH-TYPE TRANSCRIPTIONAL REGULATOR GADX"/>
    <property type="match status" value="1"/>
</dbReference>
<protein>
    <submittedName>
        <fullName evidence="5">Ornithine utilization regulator</fullName>
    </submittedName>
</protein>
<organism evidence="5 6">
    <name type="scientific">Planctobacterium marinum</name>
    <dbReference type="NCBI Taxonomy" id="1631968"/>
    <lineage>
        <taxon>Bacteria</taxon>
        <taxon>Pseudomonadati</taxon>
        <taxon>Pseudomonadota</taxon>
        <taxon>Gammaproteobacteria</taxon>
        <taxon>Alteromonadales</taxon>
        <taxon>Alteromonadaceae</taxon>
        <taxon>Planctobacterium</taxon>
    </lineage>
</organism>
<reference evidence="5" key="1">
    <citation type="submission" date="2023-01" db="EMBL/GenBank/DDBJ databases">
        <title>Complete genome sequence of Planctobacterium marinum strain Dej080120_11.</title>
        <authorList>
            <person name="Ueki S."/>
            <person name="Maruyama F."/>
        </authorList>
    </citation>
    <scope>NUCLEOTIDE SEQUENCE</scope>
    <source>
        <strain evidence="5">Dej080120_11</strain>
    </source>
</reference>
<dbReference type="EMBL" id="AP027272">
    <property type="protein sequence ID" value="BDX06831.1"/>
    <property type="molecule type" value="Genomic_DNA"/>
</dbReference>
<feature type="domain" description="HTH araC/xylS-type" evidence="4">
    <location>
        <begin position="237"/>
        <end position="334"/>
    </location>
</feature>
<evidence type="ECO:0000313" key="5">
    <source>
        <dbReference type="EMBL" id="BDX06831.1"/>
    </source>
</evidence>
<dbReference type="SMART" id="SM00342">
    <property type="entry name" value="HTH_ARAC"/>
    <property type="match status" value="1"/>
</dbReference>
<dbReference type="Gene3D" id="1.10.10.60">
    <property type="entry name" value="Homeodomain-like"/>
    <property type="match status" value="1"/>
</dbReference>
<dbReference type="KEGG" id="pmaw:MACH26_23520"/>
<dbReference type="InterPro" id="IPR009057">
    <property type="entry name" value="Homeodomain-like_sf"/>
</dbReference>
<evidence type="ECO:0000259" key="4">
    <source>
        <dbReference type="PROSITE" id="PS01124"/>
    </source>
</evidence>
<dbReference type="AlphaFoldDB" id="A0AA48HI56"/>
<evidence type="ECO:0000256" key="3">
    <source>
        <dbReference type="ARBA" id="ARBA00023163"/>
    </source>
</evidence>
<dbReference type="Proteomes" id="UP001333710">
    <property type="component" value="Chromosome"/>
</dbReference>
<name>A0AA48HI56_9ALTE</name>
<evidence type="ECO:0000256" key="2">
    <source>
        <dbReference type="ARBA" id="ARBA00023125"/>
    </source>
</evidence>
<dbReference type="InterPro" id="IPR032687">
    <property type="entry name" value="AraC-type_N"/>
</dbReference>
<dbReference type="RefSeq" id="WP_338292830.1">
    <property type="nucleotide sequence ID" value="NZ_AP027272.1"/>
</dbReference>
<dbReference type="PANTHER" id="PTHR47894:SF1">
    <property type="entry name" value="HTH-TYPE TRANSCRIPTIONAL REGULATOR VQSM"/>
    <property type="match status" value="1"/>
</dbReference>
<dbReference type="Pfam" id="PF12833">
    <property type="entry name" value="HTH_18"/>
    <property type="match status" value="1"/>
</dbReference>
<dbReference type="GO" id="GO:0005829">
    <property type="term" value="C:cytosol"/>
    <property type="evidence" value="ECO:0007669"/>
    <property type="project" value="TreeGrafter"/>
</dbReference>
<dbReference type="GO" id="GO:0000976">
    <property type="term" value="F:transcription cis-regulatory region binding"/>
    <property type="evidence" value="ECO:0007669"/>
    <property type="project" value="TreeGrafter"/>
</dbReference>
<dbReference type="InterPro" id="IPR018060">
    <property type="entry name" value="HTH_AraC"/>
</dbReference>